<dbReference type="Pfam" id="PF07714">
    <property type="entry name" value="PK_Tyr_Ser-Thr"/>
    <property type="match status" value="1"/>
</dbReference>
<dbReference type="PROSITE" id="PS00109">
    <property type="entry name" value="PROTEIN_KINASE_TYR"/>
    <property type="match status" value="1"/>
</dbReference>
<gene>
    <name evidence="3" type="primary">FGFR1_2</name>
    <name evidence="3" type="ORF">OS493_022126</name>
</gene>
<evidence type="ECO:0000313" key="4">
    <source>
        <dbReference type="Proteomes" id="UP001163046"/>
    </source>
</evidence>
<dbReference type="EMBL" id="MU827316">
    <property type="protein sequence ID" value="KAJ7358688.1"/>
    <property type="molecule type" value="Genomic_DNA"/>
</dbReference>
<feature type="domain" description="Protein kinase" evidence="2">
    <location>
        <begin position="1"/>
        <end position="111"/>
    </location>
</feature>
<dbReference type="InterPro" id="IPR011009">
    <property type="entry name" value="Kinase-like_dom_sf"/>
</dbReference>
<dbReference type="InterPro" id="IPR001245">
    <property type="entry name" value="Ser-Thr/Tyr_kinase_cat_dom"/>
</dbReference>
<dbReference type="Gene3D" id="1.10.510.10">
    <property type="entry name" value="Transferase(Phosphotransferase) domain 1"/>
    <property type="match status" value="1"/>
</dbReference>
<feature type="transmembrane region" description="Helical" evidence="1">
    <location>
        <begin position="65"/>
        <end position="85"/>
    </location>
</feature>
<dbReference type="PANTHER" id="PTHR24416:SF617">
    <property type="entry name" value="RET ONCOGENE, ISOFORM A"/>
    <property type="match status" value="1"/>
</dbReference>
<dbReference type="GO" id="GO:0007169">
    <property type="term" value="P:cell surface receptor protein tyrosine kinase signaling pathway"/>
    <property type="evidence" value="ECO:0007669"/>
    <property type="project" value="TreeGrafter"/>
</dbReference>
<evidence type="ECO:0000313" key="3">
    <source>
        <dbReference type="EMBL" id="KAJ7358688.1"/>
    </source>
</evidence>
<dbReference type="OrthoDB" id="5984265at2759"/>
<accession>A0A9W9YMF7</accession>
<dbReference type="GO" id="GO:0005886">
    <property type="term" value="C:plasma membrane"/>
    <property type="evidence" value="ECO:0007669"/>
    <property type="project" value="TreeGrafter"/>
</dbReference>
<keyword evidence="4" id="KW-1185">Reference proteome</keyword>
<dbReference type="GO" id="GO:0043235">
    <property type="term" value="C:receptor complex"/>
    <property type="evidence" value="ECO:0007669"/>
    <property type="project" value="TreeGrafter"/>
</dbReference>
<keyword evidence="1" id="KW-1133">Transmembrane helix</keyword>
<dbReference type="PROSITE" id="PS50011">
    <property type="entry name" value="PROTEIN_KINASE_DOM"/>
    <property type="match status" value="1"/>
</dbReference>
<dbReference type="InterPro" id="IPR008266">
    <property type="entry name" value="Tyr_kinase_AS"/>
</dbReference>
<evidence type="ECO:0000259" key="2">
    <source>
        <dbReference type="PROSITE" id="PS50011"/>
    </source>
</evidence>
<keyword evidence="1" id="KW-0472">Membrane</keyword>
<protein>
    <submittedName>
        <fullName evidence="3">Positive regulation of mitotic cell cycle DNA replication</fullName>
        <ecNumber evidence="3">2.7.10.1</ecNumber>
    </submittedName>
</protein>
<dbReference type="GO" id="GO:0004714">
    <property type="term" value="F:transmembrane receptor protein tyrosine kinase activity"/>
    <property type="evidence" value="ECO:0007669"/>
    <property type="project" value="UniProtKB-EC"/>
</dbReference>
<proteinExistence type="predicted"/>
<keyword evidence="3" id="KW-0808">Transferase</keyword>
<dbReference type="AlphaFoldDB" id="A0A9W9YMF7"/>
<reference evidence="3" key="1">
    <citation type="submission" date="2023-01" db="EMBL/GenBank/DDBJ databases">
        <title>Genome assembly of the deep-sea coral Lophelia pertusa.</title>
        <authorList>
            <person name="Herrera S."/>
            <person name="Cordes E."/>
        </authorList>
    </citation>
    <scope>NUCLEOTIDE SEQUENCE</scope>
    <source>
        <strain evidence="3">USNM1676648</strain>
        <tissue evidence="3">Polyp</tissue>
    </source>
</reference>
<dbReference type="InterPro" id="IPR050122">
    <property type="entry name" value="RTK"/>
</dbReference>
<evidence type="ECO:0000256" key="1">
    <source>
        <dbReference type="SAM" id="Phobius"/>
    </source>
</evidence>
<sequence>MDKVRIGRDIANGMLYLASKKCVHRDLAARNVLLGEDNVAMVCDFGLSRDVSESGEYETTDRDSIPLSLLVMSFVFTIFCHFLIFRRVFMLGFFTNSLDGSGVFGGLHIQY</sequence>
<organism evidence="3 4">
    <name type="scientific">Desmophyllum pertusum</name>
    <dbReference type="NCBI Taxonomy" id="174260"/>
    <lineage>
        <taxon>Eukaryota</taxon>
        <taxon>Metazoa</taxon>
        <taxon>Cnidaria</taxon>
        <taxon>Anthozoa</taxon>
        <taxon>Hexacorallia</taxon>
        <taxon>Scleractinia</taxon>
        <taxon>Caryophylliina</taxon>
        <taxon>Caryophylliidae</taxon>
        <taxon>Desmophyllum</taxon>
    </lineage>
</organism>
<name>A0A9W9YMF7_9CNID</name>
<dbReference type="GO" id="GO:0005524">
    <property type="term" value="F:ATP binding"/>
    <property type="evidence" value="ECO:0007669"/>
    <property type="project" value="InterPro"/>
</dbReference>
<keyword evidence="1" id="KW-0812">Transmembrane</keyword>
<dbReference type="SUPFAM" id="SSF56112">
    <property type="entry name" value="Protein kinase-like (PK-like)"/>
    <property type="match status" value="1"/>
</dbReference>
<dbReference type="InterPro" id="IPR000719">
    <property type="entry name" value="Prot_kinase_dom"/>
</dbReference>
<comment type="caution">
    <text evidence="3">The sequence shown here is derived from an EMBL/GenBank/DDBJ whole genome shotgun (WGS) entry which is preliminary data.</text>
</comment>
<dbReference type="PANTHER" id="PTHR24416">
    <property type="entry name" value="TYROSINE-PROTEIN KINASE RECEPTOR"/>
    <property type="match status" value="1"/>
</dbReference>
<dbReference type="Proteomes" id="UP001163046">
    <property type="component" value="Unassembled WGS sequence"/>
</dbReference>
<dbReference type="EC" id="2.7.10.1" evidence="3"/>